<evidence type="ECO:0000256" key="1">
    <source>
        <dbReference type="ARBA" id="ARBA00005336"/>
    </source>
</evidence>
<dbReference type="HOGENOM" id="CLU_004542_5_1_1"/>
<feature type="region of interest" description="Disordered" evidence="4">
    <location>
        <begin position="24"/>
        <end position="51"/>
    </location>
</feature>
<feature type="chain" id="PRO_5001644360" evidence="5">
    <location>
        <begin position="18"/>
        <end position="806"/>
    </location>
</feature>
<dbReference type="Pfam" id="PF14310">
    <property type="entry name" value="Fn3-like"/>
    <property type="match status" value="1"/>
</dbReference>
<dbReference type="SMART" id="SM01217">
    <property type="entry name" value="Fn3_like"/>
    <property type="match status" value="1"/>
</dbReference>
<dbReference type="STRING" id="930990.A0A067M503"/>
<evidence type="ECO:0000313" key="8">
    <source>
        <dbReference type="Proteomes" id="UP000027195"/>
    </source>
</evidence>
<evidence type="ECO:0000259" key="6">
    <source>
        <dbReference type="SMART" id="SM01217"/>
    </source>
</evidence>
<keyword evidence="2 7" id="KW-0378">Hydrolase</keyword>
<dbReference type="PRINTS" id="PR00133">
    <property type="entry name" value="GLHYDRLASE3"/>
</dbReference>
<dbReference type="PANTHER" id="PTHR30620:SF117">
    <property type="entry name" value="BETA-1,4-XYLOSIDASE (EUROFUNG)"/>
    <property type="match status" value="1"/>
</dbReference>
<dbReference type="InterPro" id="IPR013783">
    <property type="entry name" value="Ig-like_fold"/>
</dbReference>
<organism evidence="7 8">
    <name type="scientific">Botryobasidium botryosum (strain FD-172 SS1)</name>
    <dbReference type="NCBI Taxonomy" id="930990"/>
    <lineage>
        <taxon>Eukaryota</taxon>
        <taxon>Fungi</taxon>
        <taxon>Dikarya</taxon>
        <taxon>Basidiomycota</taxon>
        <taxon>Agaricomycotina</taxon>
        <taxon>Agaricomycetes</taxon>
        <taxon>Cantharellales</taxon>
        <taxon>Botryobasidiaceae</taxon>
        <taxon>Botryobasidium</taxon>
    </lineage>
</organism>
<dbReference type="Pfam" id="PF01915">
    <property type="entry name" value="Glyco_hydro_3_C"/>
    <property type="match status" value="1"/>
</dbReference>
<reference evidence="8" key="1">
    <citation type="journal article" date="2014" name="Proc. Natl. Acad. Sci. U.S.A.">
        <title>Extensive sampling of basidiomycete genomes demonstrates inadequacy of the white-rot/brown-rot paradigm for wood decay fungi.</title>
        <authorList>
            <person name="Riley R."/>
            <person name="Salamov A.A."/>
            <person name="Brown D.W."/>
            <person name="Nagy L.G."/>
            <person name="Floudas D."/>
            <person name="Held B.W."/>
            <person name="Levasseur A."/>
            <person name="Lombard V."/>
            <person name="Morin E."/>
            <person name="Otillar R."/>
            <person name="Lindquist E.A."/>
            <person name="Sun H."/>
            <person name="LaButti K.M."/>
            <person name="Schmutz J."/>
            <person name="Jabbour D."/>
            <person name="Luo H."/>
            <person name="Baker S.E."/>
            <person name="Pisabarro A.G."/>
            <person name="Walton J.D."/>
            <person name="Blanchette R.A."/>
            <person name="Henrissat B."/>
            <person name="Martin F."/>
            <person name="Cullen D."/>
            <person name="Hibbett D.S."/>
            <person name="Grigoriev I.V."/>
        </authorList>
    </citation>
    <scope>NUCLEOTIDE SEQUENCE [LARGE SCALE GENOMIC DNA]</scope>
    <source>
        <strain evidence="8">FD-172 SS1</strain>
    </source>
</reference>
<evidence type="ECO:0000256" key="3">
    <source>
        <dbReference type="ARBA" id="ARBA00023295"/>
    </source>
</evidence>
<evidence type="ECO:0000256" key="5">
    <source>
        <dbReference type="SAM" id="SignalP"/>
    </source>
</evidence>
<dbReference type="GO" id="GO:0008422">
    <property type="term" value="F:beta-glucosidase activity"/>
    <property type="evidence" value="ECO:0007669"/>
    <property type="project" value="TreeGrafter"/>
</dbReference>
<evidence type="ECO:0000313" key="7">
    <source>
        <dbReference type="EMBL" id="KDQ06952.1"/>
    </source>
</evidence>
<name>A0A067M503_BOTB1</name>
<comment type="similarity">
    <text evidence="1">Belongs to the glycosyl hydrolase 3 family.</text>
</comment>
<dbReference type="Proteomes" id="UP000027195">
    <property type="component" value="Unassembled WGS sequence"/>
</dbReference>
<dbReference type="SUPFAM" id="SSF52279">
    <property type="entry name" value="Beta-D-glucan exohydrolase, C-terminal domain"/>
    <property type="match status" value="1"/>
</dbReference>
<dbReference type="Gene3D" id="3.40.50.1700">
    <property type="entry name" value="Glycoside hydrolase family 3 C-terminal domain"/>
    <property type="match status" value="1"/>
</dbReference>
<dbReference type="InterPro" id="IPR036881">
    <property type="entry name" value="Glyco_hydro_3_C_sf"/>
</dbReference>
<dbReference type="FunFam" id="3.40.50.1700:FF:000009">
    <property type="entry name" value="Periplasmic beta-glucosidase"/>
    <property type="match status" value="1"/>
</dbReference>
<accession>A0A067M503</accession>
<dbReference type="AlphaFoldDB" id="A0A067M503"/>
<proteinExistence type="inferred from homology"/>
<dbReference type="FunFam" id="2.60.40.10:FF:000495">
    <property type="entry name" value="Periplasmic beta-glucosidase"/>
    <property type="match status" value="1"/>
</dbReference>
<evidence type="ECO:0000256" key="4">
    <source>
        <dbReference type="SAM" id="MobiDB-lite"/>
    </source>
</evidence>
<dbReference type="InterPro" id="IPR036962">
    <property type="entry name" value="Glyco_hydro_3_N_sf"/>
</dbReference>
<dbReference type="PANTHER" id="PTHR30620">
    <property type="entry name" value="PERIPLASMIC BETA-GLUCOSIDASE-RELATED"/>
    <property type="match status" value="1"/>
</dbReference>
<dbReference type="SUPFAM" id="SSF51445">
    <property type="entry name" value="(Trans)glycosidases"/>
    <property type="match status" value="1"/>
</dbReference>
<dbReference type="InterPro" id="IPR001764">
    <property type="entry name" value="Glyco_hydro_3_N"/>
</dbReference>
<gene>
    <name evidence="7" type="ORF">BOTBODRAFT_192714</name>
</gene>
<dbReference type="OrthoDB" id="2123594at2759"/>
<dbReference type="Gene3D" id="2.60.40.10">
    <property type="entry name" value="Immunoglobulins"/>
    <property type="match status" value="1"/>
</dbReference>
<feature type="domain" description="Fibronectin type III-like" evidence="6">
    <location>
        <begin position="726"/>
        <end position="795"/>
    </location>
</feature>
<keyword evidence="3" id="KW-0326">Glycosidase</keyword>
<dbReference type="InterPro" id="IPR002772">
    <property type="entry name" value="Glyco_hydro_3_C"/>
</dbReference>
<sequence>MLLSAVIPLALSLAVTAGDNGALNGRQDAAPAPAPSATDRPKPGPKSIYKDPSASIEARVNDLLPRMTLEEKVAQIIQGDMGGWMNFNNPLDNTLSHNTSGLVSMMSQKAGSIWAGYAAPYEKFVYGVNAGQRYLVENTTLGIPALFQSEGLHGFTNNGTIFPSAIGLAASFNPDLLKSVGGVISDEAEGLGISHIFAPVLDLSRELRWGRVEETYGEDPFLTSAMGAAYVTGLQSGARRGVSKTATARMAATCKHYAAFGSPQGGLNLAQVSGGERELRTMYLKPFHKACVETGALSIMTAYSSYDGVPAIANSHLMKDILRTEWSYPYWVTTDAGSVDLLISLHGTCDTRECAAKTTVENLNGEMGGGSFTFLTLPAQVKSGAVKESVIDETVKTILRTKFALGLFENPYPYLDYNKSIRTATSRQTLLQMEREAIVLLKNKNSVLPLSTTATKSIALIGPQAGRVSMGDYVFFNASNNGVTPLDGFKQLLKGTGVTVNYAEGSKLWNNDESGFDAAVAAAKKSDVAVVMVGTWSLDQTLLWTPGTNATTGEHNDMSDLKLVGAQLALVKAVVAAGKKTIVVLVSGTPVAEPWIADHADGIIQQFYPGELGGTALAEIVFGKVNPSGKLPVSFPRSVGTAPAFYNYLKGSRPLDPGFISDNGTLTFGHQYVLDSPVPLWSFGEGLSYTTFAYSNLKLSSSKIGTKDGFSVTVTVSNTGKVDGQEVVQVYITDNQASVVTPNQELVGFQKVSIPAGQSKTVTIKVNNDQLAVWTVGSKWVVEPGTFNVKVGSSAKTILNTVLTVQ</sequence>
<keyword evidence="8" id="KW-1185">Reference proteome</keyword>
<dbReference type="Pfam" id="PF00933">
    <property type="entry name" value="Glyco_hydro_3"/>
    <property type="match status" value="1"/>
</dbReference>
<dbReference type="InterPro" id="IPR026891">
    <property type="entry name" value="Fn3-like"/>
</dbReference>
<dbReference type="InParanoid" id="A0A067M503"/>
<dbReference type="Gene3D" id="3.20.20.300">
    <property type="entry name" value="Glycoside hydrolase, family 3, N-terminal domain"/>
    <property type="match status" value="1"/>
</dbReference>
<feature type="signal peptide" evidence="5">
    <location>
        <begin position="1"/>
        <end position="17"/>
    </location>
</feature>
<dbReference type="EMBL" id="KL198118">
    <property type="protein sequence ID" value="KDQ06952.1"/>
    <property type="molecule type" value="Genomic_DNA"/>
</dbReference>
<dbReference type="InterPro" id="IPR017853">
    <property type="entry name" value="GH"/>
</dbReference>
<dbReference type="GO" id="GO:0009251">
    <property type="term" value="P:glucan catabolic process"/>
    <property type="evidence" value="ECO:0007669"/>
    <property type="project" value="TreeGrafter"/>
</dbReference>
<dbReference type="InterPro" id="IPR051915">
    <property type="entry name" value="Cellulose_Degrad_GH3"/>
</dbReference>
<keyword evidence="5" id="KW-0732">Signal</keyword>
<evidence type="ECO:0000256" key="2">
    <source>
        <dbReference type="ARBA" id="ARBA00022801"/>
    </source>
</evidence>
<protein>
    <submittedName>
        <fullName evidence="7">Glycoside hydrolase family 3 protein</fullName>
    </submittedName>
</protein>